<evidence type="ECO:0000313" key="2">
    <source>
        <dbReference type="EMBL" id="AID58955.1"/>
    </source>
</evidence>
<dbReference type="Proteomes" id="UP000027491">
    <property type="component" value="Segment"/>
</dbReference>
<keyword evidence="3" id="KW-1185">Reference proteome</keyword>
<dbReference type="GO" id="GO:0003676">
    <property type="term" value="F:nucleic acid binding"/>
    <property type="evidence" value="ECO:0007669"/>
    <property type="project" value="InterPro"/>
</dbReference>
<dbReference type="EMBL" id="KJ567043">
    <property type="protein sequence ID" value="AID58955.1"/>
    <property type="molecule type" value="Genomic_DNA"/>
</dbReference>
<protein>
    <recommendedName>
        <fullName evidence="1">HNH nuclease domain-containing protein</fullName>
    </recommendedName>
</protein>
<dbReference type="InterPro" id="IPR003615">
    <property type="entry name" value="HNH_nuc"/>
</dbReference>
<dbReference type="Gene3D" id="1.10.30.50">
    <property type="match status" value="1"/>
</dbReference>
<dbReference type="GO" id="GO:0004519">
    <property type="term" value="F:endonuclease activity"/>
    <property type="evidence" value="ECO:0007669"/>
    <property type="project" value="InterPro"/>
</dbReference>
<dbReference type="OrthoDB" id="6927at10239"/>
<name>A0A068F8W5_9CAUD</name>
<evidence type="ECO:0000313" key="3">
    <source>
        <dbReference type="Proteomes" id="UP000027491"/>
    </source>
</evidence>
<dbReference type="InterPro" id="IPR002711">
    <property type="entry name" value="HNH"/>
</dbReference>
<dbReference type="RefSeq" id="YP_009124878.1">
    <property type="nucleotide sequence ID" value="NC_026590.1"/>
</dbReference>
<accession>A0A068F8W5</accession>
<organism evidence="2 3">
    <name type="scientific">Mycobacterium phage Gaia</name>
    <dbReference type="NCBI Taxonomy" id="1486472"/>
    <lineage>
        <taxon>Viruses</taxon>
        <taxon>Duplodnaviria</taxon>
        <taxon>Heunggongvirae</taxon>
        <taxon>Uroviricota</taxon>
        <taxon>Caudoviricetes</taxon>
        <taxon>Gaiavirus</taxon>
        <taxon>Gaiavirus gaia</taxon>
    </lineage>
</organism>
<dbReference type="Pfam" id="PF01844">
    <property type="entry name" value="HNH"/>
    <property type="match status" value="1"/>
</dbReference>
<sequence>MHTSVISGFLTKHYGRWQRANSKATECSIDDCERPSIGRGWCSTHYGRWQRTGDPLGLLRGKPRSADCSVADEDCDYGSKGRLIKGMCQRHYARMYRSGSVKAFSEKECVNCGTQFVARSRKAITCSRICYSRYVHGRGDKSCVRCGTGISHLVGPVQYCSDDCRAAGRLATEESEGTRPCESCRRPMVVSYALQKYCSTACNAYAQRHPGEQRMVNRGCVICAEPLSDKKVSAKYCSEKCHTRAAYDKKRHRPAELNCELCDAPFRTKMARQRFCNPKCAGAWHKQSRRYAGGPFVEHVSISVLADRDGYVCQLCGNPVDMSLRFPDSGSASMDHIMPVSLGGEHSYANTQLAHLFCNIRKGNRI</sequence>
<dbReference type="GO" id="GO:0008270">
    <property type="term" value="F:zinc ion binding"/>
    <property type="evidence" value="ECO:0007669"/>
    <property type="project" value="InterPro"/>
</dbReference>
<evidence type="ECO:0000259" key="1">
    <source>
        <dbReference type="SMART" id="SM00507"/>
    </source>
</evidence>
<feature type="domain" description="HNH nuclease" evidence="1">
    <location>
        <begin position="300"/>
        <end position="360"/>
    </location>
</feature>
<dbReference type="KEGG" id="vg:23679642"/>
<dbReference type="GeneID" id="23679642"/>
<gene>
    <name evidence="2" type="primary">136</name>
    <name evidence="2" type="ORF">PBI_GAIA_136</name>
</gene>
<dbReference type="CDD" id="cd00085">
    <property type="entry name" value="HNHc"/>
    <property type="match status" value="1"/>
</dbReference>
<proteinExistence type="predicted"/>
<reference evidence="2 3" key="1">
    <citation type="submission" date="2014-03" db="EMBL/GenBank/DDBJ databases">
        <authorList>
            <person name="Yoder B.A."/>
            <person name="Colicchio M.A."/>
            <person name="Schafer C.E."/>
            <person name="Abrahim M.R."/>
            <person name="Adkins N.L."/>
            <person name="Burke K.A."/>
            <person name="Churilla B.M."/>
            <person name="Cohen K.L."/>
            <person name="Fasoranti T.O."/>
            <person name="Genkil J.S."/>
            <person name="Kramer Z.J."/>
            <person name="Prout A.K."/>
            <person name="Schwarz A.G."/>
            <person name="Tish M."/>
            <person name="Vispute N."/>
            <person name="Wilkes K.E."/>
            <person name="Williams C.R."/>
            <person name="Xiao X."/>
            <person name="Yu V.J."/>
            <person name="Lapin J.S."/>
            <person name="Ott C.T."/>
            <person name="Walburn T.D."/>
            <person name="Bradley K.W."/>
            <person name="Clarke D.Q."/>
            <person name="Lewis M.F."/>
            <person name="Barker L.P."/>
            <person name="Bailey C."/>
            <person name="Asai D.J."/>
            <person name="Bowman C.A."/>
            <person name="Russell D.A."/>
            <person name="Pope W.H."/>
            <person name="Jacobs-Sera D."/>
            <person name="Hendrix R.W."/>
            <person name="Hatfull G.F."/>
        </authorList>
    </citation>
    <scope>NUCLEOTIDE SEQUENCE [LARGE SCALE GENOMIC DNA]</scope>
</reference>
<dbReference type="SMART" id="SM00507">
    <property type="entry name" value="HNHc"/>
    <property type="match status" value="1"/>
</dbReference>